<dbReference type="AlphaFoldDB" id="A0AAW0B5G9"/>
<name>A0AAW0B5G9_9AGAR</name>
<comment type="caution">
    <text evidence="1">The sequence shown here is derived from an EMBL/GenBank/DDBJ whole genome shotgun (WGS) entry which is preliminary data.</text>
</comment>
<evidence type="ECO:0000313" key="2">
    <source>
        <dbReference type="Proteomes" id="UP001383192"/>
    </source>
</evidence>
<sequence>MPSTRHSAGKSQFQSDVVEAAVVEGGSEASVEEEPADQLPSYAASVEGSALVEGVKASTTLLYFPIKGVPRLVDVPRSSLRCRQYRPYVDGYGRGAVCVTFMLTSPPDHYLIAYLEQVAAFQPLKNGFVTHMLEVLVGAGKKRPWYGPLLVEYKRENAFTVDNMKEEAVCVLRHLHTIYDRLHRDPLVVYDALPMDTSVTAVTPSEFFSLYRGDVQALLG</sequence>
<proteinExistence type="predicted"/>
<accession>A0AAW0B5G9</accession>
<protein>
    <submittedName>
        <fullName evidence="1">Uncharacterized protein</fullName>
    </submittedName>
</protein>
<gene>
    <name evidence="1" type="ORF">VNI00_017678</name>
</gene>
<evidence type="ECO:0000313" key="1">
    <source>
        <dbReference type="EMBL" id="KAK7020640.1"/>
    </source>
</evidence>
<dbReference type="EMBL" id="JAYKXP010000184">
    <property type="protein sequence ID" value="KAK7020640.1"/>
    <property type="molecule type" value="Genomic_DNA"/>
</dbReference>
<dbReference type="Proteomes" id="UP001383192">
    <property type="component" value="Unassembled WGS sequence"/>
</dbReference>
<keyword evidence="2" id="KW-1185">Reference proteome</keyword>
<reference evidence="1 2" key="1">
    <citation type="submission" date="2024-01" db="EMBL/GenBank/DDBJ databases">
        <title>A draft genome for a cacao thread blight-causing isolate of Paramarasmius palmivorus.</title>
        <authorList>
            <person name="Baruah I.K."/>
            <person name="Bukari Y."/>
            <person name="Amoako-Attah I."/>
            <person name="Meinhardt L.W."/>
            <person name="Bailey B.A."/>
            <person name="Cohen S.P."/>
        </authorList>
    </citation>
    <scope>NUCLEOTIDE SEQUENCE [LARGE SCALE GENOMIC DNA]</scope>
    <source>
        <strain evidence="1 2">GH-12</strain>
    </source>
</reference>
<organism evidence="1 2">
    <name type="scientific">Paramarasmius palmivorus</name>
    <dbReference type="NCBI Taxonomy" id="297713"/>
    <lineage>
        <taxon>Eukaryota</taxon>
        <taxon>Fungi</taxon>
        <taxon>Dikarya</taxon>
        <taxon>Basidiomycota</taxon>
        <taxon>Agaricomycotina</taxon>
        <taxon>Agaricomycetes</taxon>
        <taxon>Agaricomycetidae</taxon>
        <taxon>Agaricales</taxon>
        <taxon>Marasmiineae</taxon>
        <taxon>Marasmiaceae</taxon>
        <taxon>Paramarasmius</taxon>
    </lineage>
</organism>